<dbReference type="EMBL" id="CAJNOC010007072">
    <property type="protein sequence ID" value="CAF1091533.1"/>
    <property type="molecule type" value="Genomic_DNA"/>
</dbReference>
<gene>
    <name evidence="1" type="ORF">OXX778_LOCUS20693</name>
</gene>
<sequence length="134" mass="15808">MDFFRVRMSGCRTTDLLAALNIDSTLERLAEIKADFLTRLAQNKFTKKLIDFMESTDYQNDFISEIYKHLDILLFDIGTSTLEACKMIKAKKREERRHYKENQNVTKLREAFNIKNEAEMVRRVTSLISFDVSR</sequence>
<proteinExistence type="predicted"/>
<accession>A0A814NG61</accession>
<keyword evidence="2" id="KW-1185">Reference proteome</keyword>
<reference evidence="1" key="1">
    <citation type="submission" date="2021-02" db="EMBL/GenBank/DDBJ databases">
        <authorList>
            <person name="Nowell W R."/>
        </authorList>
    </citation>
    <scope>NUCLEOTIDE SEQUENCE</scope>
    <source>
        <strain evidence="1">Ploen Becks lab</strain>
    </source>
</reference>
<evidence type="ECO:0000313" key="1">
    <source>
        <dbReference type="EMBL" id="CAF1091533.1"/>
    </source>
</evidence>
<dbReference type="AlphaFoldDB" id="A0A814NG61"/>
<comment type="caution">
    <text evidence="1">The sequence shown here is derived from an EMBL/GenBank/DDBJ whole genome shotgun (WGS) entry which is preliminary data.</text>
</comment>
<organism evidence="1 2">
    <name type="scientific">Brachionus calyciflorus</name>
    <dbReference type="NCBI Taxonomy" id="104777"/>
    <lineage>
        <taxon>Eukaryota</taxon>
        <taxon>Metazoa</taxon>
        <taxon>Spiralia</taxon>
        <taxon>Gnathifera</taxon>
        <taxon>Rotifera</taxon>
        <taxon>Eurotatoria</taxon>
        <taxon>Monogononta</taxon>
        <taxon>Pseudotrocha</taxon>
        <taxon>Ploima</taxon>
        <taxon>Brachionidae</taxon>
        <taxon>Brachionus</taxon>
    </lineage>
</organism>
<protein>
    <submittedName>
        <fullName evidence="1">Uncharacterized protein</fullName>
    </submittedName>
</protein>
<evidence type="ECO:0000313" key="2">
    <source>
        <dbReference type="Proteomes" id="UP000663879"/>
    </source>
</evidence>
<name>A0A814NG61_9BILA</name>
<dbReference type="Proteomes" id="UP000663879">
    <property type="component" value="Unassembled WGS sequence"/>
</dbReference>